<dbReference type="Pfam" id="PF00805">
    <property type="entry name" value="Pentapeptide"/>
    <property type="match status" value="1"/>
</dbReference>
<sequence length="260" mass="26683">MDVRELTADCARCTALCCVVPAFAASADFAIDKPAGTPCPNLRPDHGCGIHTSLRDRGFPGCTVYDCFGAGQQVVQVTFGGRPDARVAAVFPTMRVLHELLAFETAALAMGTALDDDLRRARDETLRLSDGTPDALAALDPSAHRAEVAGLLRAVSALVRDPAGPDHAGADLVGSRLRDLRRGCLRGAVLLGADLRGADLRGADVLGADLRGADLSGADLTGALFCVQAQLDAARGDGATVLPAGTGRPAHWAPGDGGPG</sequence>
<dbReference type="InterPro" id="IPR051082">
    <property type="entry name" value="Pentapeptide-BTB/POZ_domain"/>
</dbReference>
<dbReference type="Proteomes" id="UP000694287">
    <property type="component" value="Unassembled WGS sequence"/>
</dbReference>
<comment type="caution">
    <text evidence="1">The sequence shown here is derived from an EMBL/GenBank/DDBJ whole genome shotgun (WGS) entry which is preliminary data.</text>
</comment>
<keyword evidence="2" id="KW-1185">Reference proteome</keyword>
<organism evidence="1 2">
    <name type="scientific">Pseudonocardia abyssalis</name>
    <dbReference type="NCBI Taxonomy" id="2792008"/>
    <lineage>
        <taxon>Bacteria</taxon>
        <taxon>Bacillati</taxon>
        <taxon>Actinomycetota</taxon>
        <taxon>Actinomycetes</taxon>
        <taxon>Pseudonocardiales</taxon>
        <taxon>Pseudonocardiaceae</taxon>
        <taxon>Pseudonocardia</taxon>
    </lineage>
</organism>
<evidence type="ECO:0000313" key="1">
    <source>
        <dbReference type="EMBL" id="MBW0135917.1"/>
    </source>
</evidence>
<name>A0ABS6UUS0_9PSEU</name>
<dbReference type="EMBL" id="JADQDK010000001">
    <property type="protein sequence ID" value="MBW0135917.1"/>
    <property type="molecule type" value="Genomic_DNA"/>
</dbReference>
<protein>
    <submittedName>
        <fullName evidence="1">Pentapeptide repeat-containing protein</fullName>
    </submittedName>
</protein>
<reference evidence="1 2" key="1">
    <citation type="submission" date="2020-11" db="EMBL/GenBank/DDBJ databases">
        <title>Pseudonocardia abyssalis sp. nov. and Pseudonocardia oceani sp. nov., description and phylogenomic analysis of two novel actinomycetes isolated from the deep Southern Ocean.</title>
        <authorList>
            <person name="Parra J."/>
        </authorList>
    </citation>
    <scope>NUCLEOTIDE SEQUENCE [LARGE SCALE GENOMIC DNA]</scope>
    <source>
        <strain evidence="1 2">KRD-168</strain>
    </source>
</reference>
<proteinExistence type="predicted"/>
<dbReference type="PANTHER" id="PTHR14136">
    <property type="entry name" value="BTB_POZ DOMAIN-CONTAINING PROTEIN KCTD9"/>
    <property type="match status" value="1"/>
</dbReference>
<accession>A0ABS6UUS0</accession>
<evidence type="ECO:0000313" key="2">
    <source>
        <dbReference type="Proteomes" id="UP000694287"/>
    </source>
</evidence>
<dbReference type="InterPro" id="IPR001646">
    <property type="entry name" value="5peptide_repeat"/>
</dbReference>
<gene>
    <name evidence="1" type="ORF">I4I81_16860</name>
</gene>
<dbReference type="PANTHER" id="PTHR14136:SF17">
    <property type="entry name" value="BTB_POZ DOMAIN-CONTAINING PROTEIN KCTD9"/>
    <property type="match status" value="1"/>
</dbReference>